<dbReference type="VEuPathDB" id="AmoebaDB:ACA1_388490"/>
<dbReference type="PANTHER" id="PTHR24193">
    <property type="entry name" value="ANKYRIN REPEAT PROTEIN"/>
    <property type="match status" value="1"/>
</dbReference>
<feature type="repeat" description="ANK" evidence="3">
    <location>
        <begin position="256"/>
        <end position="288"/>
    </location>
</feature>
<sequence>MVWSFLQPKDLFLQNLVCLRWRTYCVEDQSQPWKAVHDRDFGGPREGDKTWRDTLKQHVRELRSFGNGLSTIEKRFKWAVSKGLYVIVDAVVEEALARKSTKTIFINGYQRNAFLHYSAMRNKFGKTPLFEAVKHGHMEVARALVRHEIVTAYDGLNTMRIAIKKGDEDMVRYLIGEAKLAHVNIETLDTKVAPIHWASRYGKISMLDLLVKNGANVNAVDINNVTPLYIACNYNKEEAVDYLLQKGADPNCISKDGATPLFIACQNGFTEIVSHLLKKGVEVNARDSQGVSPLYVAAQNGHGDIVTMLLEANAAVNASRKDGVSPLHIAAQNGHRHVCQLLMANPHGEKAEVNARDQKLGMTPVFSASETGHGDIVMSLIDQGADIHLAREDGVTPLWVACFKNHPEVVRHLLDKGAQVEVCETNTLLTPLCVAAKAGSWEICSMLIDAGAKVNYTTKSGLSPLFITCAQGHYDVCALLLKNGAQANPKAKGAATPLWIAASKGHHSIVYLLTQHKAKAKVKFNGRSAYDEALKNGHEKVVELLKKL</sequence>
<name>L8GEA1_ACACF</name>
<feature type="repeat" description="ANK" evidence="3">
    <location>
        <begin position="360"/>
        <end position="392"/>
    </location>
</feature>
<feature type="repeat" description="ANK" evidence="3">
    <location>
        <begin position="322"/>
        <end position="343"/>
    </location>
</feature>
<dbReference type="GO" id="GO:0005634">
    <property type="term" value="C:nucleus"/>
    <property type="evidence" value="ECO:0007669"/>
    <property type="project" value="TreeGrafter"/>
</dbReference>
<keyword evidence="1" id="KW-0677">Repeat</keyword>
<dbReference type="PRINTS" id="PR01415">
    <property type="entry name" value="ANKYRIN"/>
</dbReference>
<dbReference type="STRING" id="1257118.L8GEA1"/>
<feature type="repeat" description="ANK" evidence="3">
    <location>
        <begin position="460"/>
        <end position="492"/>
    </location>
</feature>
<dbReference type="KEGG" id="acan:ACA1_388490"/>
<dbReference type="Pfam" id="PF13637">
    <property type="entry name" value="Ank_4"/>
    <property type="match status" value="1"/>
</dbReference>
<dbReference type="SUPFAM" id="SSF81383">
    <property type="entry name" value="F-box domain"/>
    <property type="match status" value="1"/>
</dbReference>
<dbReference type="Proteomes" id="UP000011083">
    <property type="component" value="Unassembled WGS sequence"/>
</dbReference>
<feature type="repeat" description="ANK" evidence="3">
    <location>
        <begin position="190"/>
        <end position="222"/>
    </location>
</feature>
<dbReference type="GO" id="GO:0000976">
    <property type="term" value="F:transcription cis-regulatory region binding"/>
    <property type="evidence" value="ECO:0007669"/>
    <property type="project" value="TreeGrafter"/>
</dbReference>
<evidence type="ECO:0000256" key="2">
    <source>
        <dbReference type="ARBA" id="ARBA00023043"/>
    </source>
</evidence>
<proteinExistence type="predicted"/>
<dbReference type="Gene3D" id="1.25.40.20">
    <property type="entry name" value="Ankyrin repeat-containing domain"/>
    <property type="match status" value="3"/>
</dbReference>
<dbReference type="PROSITE" id="PS50297">
    <property type="entry name" value="ANK_REP_REGION"/>
    <property type="match status" value="8"/>
</dbReference>
<evidence type="ECO:0000313" key="5">
    <source>
        <dbReference type="Proteomes" id="UP000011083"/>
    </source>
</evidence>
<evidence type="ECO:0000313" key="4">
    <source>
        <dbReference type="EMBL" id="ELR11169.1"/>
    </source>
</evidence>
<evidence type="ECO:0000256" key="1">
    <source>
        <dbReference type="ARBA" id="ARBA00022737"/>
    </source>
</evidence>
<protein>
    <submittedName>
        <fullName evidence="4">Ankyrin 2,3/unc44, putative</fullName>
    </submittedName>
</protein>
<feature type="repeat" description="ANK" evidence="3">
    <location>
        <begin position="427"/>
        <end position="459"/>
    </location>
</feature>
<feature type="repeat" description="ANK" evidence="3">
    <location>
        <begin position="223"/>
        <end position="255"/>
    </location>
</feature>
<dbReference type="SUPFAM" id="SSF48403">
    <property type="entry name" value="Ankyrin repeat"/>
    <property type="match status" value="2"/>
</dbReference>
<dbReference type="EMBL" id="KB008156">
    <property type="protein sequence ID" value="ELR11169.1"/>
    <property type="molecule type" value="Genomic_DNA"/>
</dbReference>
<dbReference type="PROSITE" id="PS50088">
    <property type="entry name" value="ANK_REPEAT"/>
    <property type="match status" value="9"/>
</dbReference>
<feature type="repeat" description="ANK" evidence="3">
    <location>
        <begin position="393"/>
        <end position="425"/>
    </location>
</feature>
<dbReference type="SMART" id="SM00248">
    <property type="entry name" value="ANK"/>
    <property type="match status" value="12"/>
</dbReference>
<dbReference type="OMA" id="INCEDEN"/>
<dbReference type="PANTHER" id="PTHR24193:SF121">
    <property type="entry name" value="ADA2A-CONTAINING COMPLEX COMPONENT 3, ISOFORM D"/>
    <property type="match status" value="1"/>
</dbReference>
<feature type="repeat" description="ANK" evidence="3">
    <location>
        <begin position="289"/>
        <end position="321"/>
    </location>
</feature>
<dbReference type="InterPro" id="IPR036047">
    <property type="entry name" value="F-box-like_dom_sf"/>
</dbReference>
<dbReference type="OrthoDB" id="17545at2759"/>
<accession>L8GEA1</accession>
<dbReference type="RefSeq" id="XP_004333182.1">
    <property type="nucleotide sequence ID" value="XM_004333134.1"/>
</dbReference>
<dbReference type="GeneID" id="14911653"/>
<dbReference type="InterPro" id="IPR036770">
    <property type="entry name" value="Ankyrin_rpt-contain_sf"/>
</dbReference>
<gene>
    <name evidence="4" type="ORF">ACA1_388490</name>
</gene>
<dbReference type="GO" id="GO:0045944">
    <property type="term" value="P:positive regulation of transcription by RNA polymerase II"/>
    <property type="evidence" value="ECO:0007669"/>
    <property type="project" value="TreeGrafter"/>
</dbReference>
<dbReference type="AlphaFoldDB" id="L8GEA1"/>
<reference evidence="4 5" key="1">
    <citation type="journal article" date="2013" name="Genome Biol.">
        <title>Genome of Acanthamoeba castellanii highlights extensive lateral gene transfer and early evolution of tyrosine kinase signaling.</title>
        <authorList>
            <person name="Clarke M."/>
            <person name="Lohan A.J."/>
            <person name="Liu B."/>
            <person name="Lagkouvardos I."/>
            <person name="Roy S."/>
            <person name="Zafar N."/>
            <person name="Bertelli C."/>
            <person name="Schilde C."/>
            <person name="Kianianmomeni A."/>
            <person name="Burglin T.R."/>
            <person name="Frech C."/>
            <person name="Turcotte B."/>
            <person name="Kopec K.O."/>
            <person name="Synnott J.M."/>
            <person name="Choo C."/>
            <person name="Paponov I."/>
            <person name="Finkler A."/>
            <person name="Soon Heng Tan C."/>
            <person name="Hutchins A.P."/>
            <person name="Weinmeier T."/>
            <person name="Rattei T."/>
            <person name="Chu J.S."/>
            <person name="Gimenez G."/>
            <person name="Irimia M."/>
            <person name="Rigden D.J."/>
            <person name="Fitzpatrick D.A."/>
            <person name="Lorenzo-Morales J."/>
            <person name="Bateman A."/>
            <person name="Chiu C.H."/>
            <person name="Tang P."/>
            <person name="Hegemann P."/>
            <person name="Fromm H."/>
            <person name="Raoult D."/>
            <person name="Greub G."/>
            <person name="Miranda-Saavedra D."/>
            <person name="Chen N."/>
            <person name="Nash P."/>
            <person name="Ginger M.L."/>
            <person name="Horn M."/>
            <person name="Schaap P."/>
            <person name="Caler L."/>
            <person name="Loftus B."/>
        </authorList>
    </citation>
    <scope>NUCLEOTIDE SEQUENCE [LARGE SCALE GENOMIC DNA]</scope>
    <source>
        <strain evidence="4 5">Neff</strain>
    </source>
</reference>
<dbReference type="InterPro" id="IPR050663">
    <property type="entry name" value="Ankyrin-SOCS_Box"/>
</dbReference>
<keyword evidence="2 3" id="KW-0040">ANK repeat</keyword>
<evidence type="ECO:0000256" key="3">
    <source>
        <dbReference type="PROSITE-ProRule" id="PRU00023"/>
    </source>
</evidence>
<dbReference type="InterPro" id="IPR002110">
    <property type="entry name" value="Ankyrin_rpt"/>
</dbReference>
<dbReference type="Pfam" id="PF12796">
    <property type="entry name" value="Ank_2"/>
    <property type="match status" value="5"/>
</dbReference>
<keyword evidence="5" id="KW-1185">Reference proteome</keyword>
<organism evidence="4 5">
    <name type="scientific">Acanthamoeba castellanii (strain ATCC 30010 / Neff)</name>
    <dbReference type="NCBI Taxonomy" id="1257118"/>
    <lineage>
        <taxon>Eukaryota</taxon>
        <taxon>Amoebozoa</taxon>
        <taxon>Discosea</taxon>
        <taxon>Longamoebia</taxon>
        <taxon>Centramoebida</taxon>
        <taxon>Acanthamoebidae</taxon>
        <taxon>Acanthamoeba</taxon>
    </lineage>
</organism>